<dbReference type="CDD" id="cd05009">
    <property type="entry name" value="SIS_GlmS_GlmD_2"/>
    <property type="match status" value="1"/>
</dbReference>
<evidence type="ECO:0000256" key="2">
    <source>
        <dbReference type="ARBA" id="ARBA00022737"/>
    </source>
</evidence>
<keyword evidence="5" id="KW-1185">Reference proteome</keyword>
<comment type="caution">
    <text evidence="4">The sequence shown here is derived from an EMBL/GenBank/DDBJ whole genome shotgun (WGS) entry which is preliminary data.</text>
</comment>
<dbReference type="InterPro" id="IPR046348">
    <property type="entry name" value="SIS_dom_sf"/>
</dbReference>
<dbReference type="Pfam" id="PF01380">
    <property type="entry name" value="SIS"/>
    <property type="match status" value="2"/>
</dbReference>
<evidence type="ECO:0000313" key="5">
    <source>
        <dbReference type="Proteomes" id="UP001223743"/>
    </source>
</evidence>
<keyword evidence="4" id="KW-0808">Transferase</keyword>
<dbReference type="EMBL" id="JAUSWJ010000001">
    <property type="protein sequence ID" value="MDQ0518423.1"/>
    <property type="molecule type" value="Genomic_DNA"/>
</dbReference>
<dbReference type="GO" id="GO:0004360">
    <property type="term" value="F:glutamine-fructose-6-phosphate transaminase (isomerizing) activity"/>
    <property type="evidence" value="ECO:0007669"/>
    <property type="project" value="UniProtKB-EC"/>
</dbReference>
<dbReference type="SUPFAM" id="SSF53697">
    <property type="entry name" value="SIS domain"/>
    <property type="match status" value="1"/>
</dbReference>
<dbReference type="CDD" id="cd05008">
    <property type="entry name" value="SIS_GlmS_GlmD_1"/>
    <property type="match status" value="1"/>
</dbReference>
<dbReference type="Gene3D" id="3.40.50.10490">
    <property type="entry name" value="Glucose-6-phosphate isomerase like protein, domain 1"/>
    <property type="match status" value="2"/>
</dbReference>
<dbReference type="Proteomes" id="UP001223743">
    <property type="component" value="Unassembled WGS sequence"/>
</dbReference>
<gene>
    <name evidence="4" type="ORF">QO015_004036</name>
</gene>
<dbReference type="InterPro" id="IPR001347">
    <property type="entry name" value="SIS_dom"/>
</dbReference>
<sequence>MTTTLMRAEIDEAPTAVRRLLSESAGAIAEAGARLRALDPKVIVTVARGSSDHAATFFKYACEITAGTPVASLGPSVASIYGAPLRLAGAAALGISQSGKSPDIVALMDAVKAAGATTFSLVNVEDAPLATRVDGFIPLRAGPEKSVAATKSFVTAVVGALAILAAWREDEELKAALAALPDRLEAALACDWSPALETFVNAKSLYTIGRGPGFAIALEAALKFKETAILHAEAYSGAELQHGPVSLVDEFFPLLAFIPNDAAAPSLVATVSALHQRGAKVFAATAADVPGPKLPIAPTGHALTDPISIGLSFYRFVEAVSVARGYNPDQPRHLKKVTETV</sequence>
<keyword evidence="2" id="KW-0677">Repeat</keyword>
<dbReference type="InterPro" id="IPR035490">
    <property type="entry name" value="GlmS/FrlB_SIS"/>
</dbReference>
<evidence type="ECO:0000259" key="3">
    <source>
        <dbReference type="PROSITE" id="PS51464"/>
    </source>
</evidence>
<dbReference type="EC" id="2.6.1.16" evidence="4"/>
<evidence type="ECO:0000256" key="1">
    <source>
        <dbReference type="ARBA" id="ARBA00022576"/>
    </source>
</evidence>
<accession>A0ABU0MBT5</accession>
<dbReference type="PANTHER" id="PTHR10937:SF8">
    <property type="entry name" value="AMINOTRANSFERASE-RELATED"/>
    <property type="match status" value="1"/>
</dbReference>
<feature type="domain" description="SIS" evidence="3">
    <location>
        <begin position="31"/>
        <end position="172"/>
    </location>
</feature>
<evidence type="ECO:0000313" key="4">
    <source>
        <dbReference type="EMBL" id="MDQ0518423.1"/>
    </source>
</evidence>
<reference evidence="4 5" key="1">
    <citation type="submission" date="2023-07" db="EMBL/GenBank/DDBJ databases">
        <title>Genomic Encyclopedia of Type Strains, Phase IV (KMG-IV): sequencing the most valuable type-strain genomes for metagenomic binning, comparative biology and taxonomic classification.</title>
        <authorList>
            <person name="Goeker M."/>
        </authorList>
    </citation>
    <scope>NUCLEOTIDE SEQUENCE [LARGE SCALE GENOMIC DNA]</scope>
    <source>
        <strain evidence="4 5">B1-1</strain>
    </source>
</reference>
<keyword evidence="1 4" id="KW-0032">Aminotransferase</keyword>
<dbReference type="RefSeq" id="WP_266283953.1">
    <property type="nucleotide sequence ID" value="NZ_JAPKNF010000004.1"/>
</dbReference>
<feature type="domain" description="SIS" evidence="3">
    <location>
        <begin position="195"/>
        <end position="331"/>
    </location>
</feature>
<name>A0ABU0MBT5_9HYPH</name>
<dbReference type="InterPro" id="IPR035466">
    <property type="entry name" value="GlmS/AgaS_SIS"/>
</dbReference>
<protein>
    <submittedName>
        <fullName evidence="4">Glucosamine--fructose-6-phosphate aminotransferase (Isomerizing)</fullName>
        <ecNumber evidence="4">2.6.1.16</ecNumber>
    </submittedName>
</protein>
<organism evidence="4 5">
    <name type="scientific">Kaistia geumhonensis</name>
    <dbReference type="NCBI Taxonomy" id="410839"/>
    <lineage>
        <taxon>Bacteria</taxon>
        <taxon>Pseudomonadati</taxon>
        <taxon>Pseudomonadota</taxon>
        <taxon>Alphaproteobacteria</taxon>
        <taxon>Hyphomicrobiales</taxon>
        <taxon>Kaistiaceae</taxon>
        <taxon>Kaistia</taxon>
    </lineage>
</organism>
<dbReference type="PANTHER" id="PTHR10937">
    <property type="entry name" value="GLUCOSAMINE--FRUCTOSE-6-PHOSPHATE AMINOTRANSFERASE, ISOMERIZING"/>
    <property type="match status" value="1"/>
</dbReference>
<proteinExistence type="predicted"/>
<dbReference type="PROSITE" id="PS51464">
    <property type="entry name" value="SIS"/>
    <property type="match status" value="2"/>
</dbReference>